<dbReference type="InParanoid" id="A0A3N7G1K2"/>
<keyword evidence="2" id="KW-1185">Reference proteome</keyword>
<proteinExistence type="predicted"/>
<reference evidence="1 2" key="1">
    <citation type="journal article" date="2006" name="Science">
        <title>The genome of black cottonwood, Populus trichocarpa (Torr. &amp; Gray).</title>
        <authorList>
            <person name="Tuskan G.A."/>
            <person name="Difazio S."/>
            <person name="Jansson S."/>
            <person name="Bohlmann J."/>
            <person name="Grigoriev I."/>
            <person name="Hellsten U."/>
            <person name="Putnam N."/>
            <person name="Ralph S."/>
            <person name="Rombauts S."/>
            <person name="Salamov A."/>
            <person name="Schein J."/>
            <person name="Sterck L."/>
            <person name="Aerts A."/>
            <person name="Bhalerao R.R."/>
            <person name="Bhalerao R.P."/>
            <person name="Blaudez D."/>
            <person name="Boerjan W."/>
            <person name="Brun A."/>
            <person name="Brunner A."/>
            <person name="Busov V."/>
            <person name="Campbell M."/>
            <person name="Carlson J."/>
            <person name="Chalot M."/>
            <person name="Chapman J."/>
            <person name="Chen G.L."/>
            <person name="Cooper D."/>
            <person name="Coutinho P.M."/>
            <person name="Couturier J."/>
            <person name="Covert S."/>
            <person name="Cronk Q."/>
            <person name="Cunningham R."/>
            <person name="Davis J."/>
            <person name="Degroeve S."/>
            <person name="Dejardin A."/>
            <person name="Depamphilis C."/>
            <person name="Detter J."/>
            <person name="Dirks B."/>
            <person name="Dubchak I."/>
            <person name="Duplessis S."/>
            <person name="Ehlting J."/>
            <person name="Ellis B."/>
            <person name="Gendler K."/>
            <person name="Goodstein D."/>
            <person name="Gribskov M."/>
            <person name="Grimwood J."/>
            <person name="Groover A."/>
            <person name="Gunter L."/>
            <person name="Hamberger B."/>
            <person name="Heinze B."/>
            <person name="Helariutta Y."/>
            <person name="Henrissat B."/>
            <person name="Holligan D."/>
            <person name="Holt R."/>
            <person name="Huang W."/>
            <person name="Islam-Faridi N."/>
            <person name="Jones S."/>
            <person name="Jones-Rhoades M."/>
            <person name="Jorgensen R."/>
            <person name="Joshi C."/>
            <person name="Kangasjarvi J."/>
            <person name="Karlsson J."/>
            <person name="Kelleher C."/>
            <person name="Kirkpatrick R."/>
            <person name="Kirst M."/>
            <person name="Kohler A."/>
            <person name="Kalluri U."/>
            <person name="Larimer F."/>
            <person name="Leebens-Mack J."/>
            <person name="Leple J.C."/>
            <person name="Locascio P."/>
            <person name="Lou Y."/>
            <person name="Lucas S."/>
            <person name="Martin F."/>
            <person name="Montanini B."/>
            <person name="Napoli C."/>
            <person name="Nelson D.R."/>
            <person name="Nelson C."/>
            <person name="Nieminen K."/>
            <person name="Nilsson O."/>
            <person name="Pereda V."/>
            <person name="Peter G."/>
            <person name="Philippe R."/>
            <person name="Pilate G."/>
            <person name="Poliakov A."/>
            <person name="Razumovskaya J."/>
            <person name="Richardson P."/>
            <person name="Rinaldi C."/>
            <person name="Ritland K."/>
            <person name="Rouze P."/>
            <person name="Ryaboy D."/>
            <person name="Schmutz J."/>
            <person name="Schrader J."/>
            <person name="Segerman B."/>
            <person name="Shin H."/>
            <person name="Siddiqui A."/>
            <person name="Sterky F."/>
            <person name="Terry A."/>
            <person name="Tsai C.J."/>
            <person name="Uberbacher E."/>
            <person name="Unneberg P."/>
            <person name="Vahala J."/>
            <person name="Wall K."/>
            <person name="Wessler S."/>
            <person name="Yang G."/>
            <person name="Yin T."/>
            <person name="Douglas C."/>
            <person name="Marra M."/>
            <person name="Sandberg G."/>
            <person name="Van de Peer Y."/>
            <person name="Rokhsar D."/>
        </authorList>
    </citation>
    <scope>NUCLEOTIDE SEQUENCE [LARGE SCALE GENOMIC DNA]</scope>
    <source>
        <strain evidence="2">cv. Nisqually</strain>
    </source>
</reference>
<dbReference type="AlphaFoldDB" id="A0A3N7G1K2"/>
<name>A0A3N7G1K2_POPTR</name>
<sequence length="146" mass="16849">MNYMAEEAEMVDFVDEIDGGAAGGVEDVEANEYNLVEFTKLINLEFLVKNEQLTKATDTSSGQARNGQDIQGIPWERLNITREKYRLTRLEQYKNYETIPLSGEAVNKECKQMEKGGYYYEFFHNTRSVKPTILHFQVCGFCNFCM</sequence>
<gene>
    <name evidence="1" type="ORF">POPTR_014G147500</name>
</gene>
<dbReference type="PANTHER" id="PTHR43991:SF21">
    <property type="entry name" value="GAMYB-BINDING PROTEIN"/>
    <property type="match status" value="1"/>
</dbReference>
<dbReference type="Proteomes" id="UP000006729">
    <property type="component" value="Chromosome 14"/>
</dbReference>
<dbReference type="PANTHER" id="PTHR43991">
    <property type="entry name" value="WD REPEAT PROTEIN (AFU_ORTHOLOGUE AFUA_8G05640)-RELATED"/>
    <property type="match status" value="1"/>
</dbReference>
<evidence type="ECO:0000313" key="1">
    <source>
        <dbReference type="EMBL" id="RQP00186.1"/>
    </source>
</evidence>
<evidence type="ECO:0000313" key="2">
    <source>
        <dbReference type="Proteomes" id="UP000006729"/>
    </source>
</evidence>
<organism evidence="1 2">
    <name type="scientific">Populus trichocarpa</name>
    <name type="common">Western balsam poplar</name>
    <name type="synonym">Populus balsamifera subsp. trichocarpa</name>
    <dbReference type="NCBI Taxonomy" id="3694"/>
    <lineage>
        <taxon>Eukaryota</taxon>
        <taxon>Viridiplantae</taxon>
        <taxon>Streptophyta</taxon>
        <taxon>Embryophyta</taxon>
        <taxon>Tracheophyta</taxon>
        <taxon>Spermatophyta</taxon>
        <taxon>Magnoliopsida</taxon>
        <taxon>eudicotyledons</taxon>
        <taxon>Gunneridae</taxon>
        <taxon>Pentapetalae</taxon>
        <taxon>rosids</taxon>
        <taxon>fabids</taxon>
        <taxon>Malpighiales</taxon>
        <taxon>Salicaceae</taxon>
        <taxon>Saliceae</taxon>
        <taxon>Populus</taxon>
    </lineage>
</organism>
<dbReference type="EMBL" id="CM009303">
    <property type="protein sequence ID" value="RQP00186.1"/>
    <property type="molecule type" value="Genomic_DNA"/>
</dbReference>
<accession>A0A3N7G1K2</accession>
<protein>
    <submittedName>
        <fullName evidence="1">Uncharacterized protein</fullName>
    </submittedName>
</protein>